<protein>
    <recommendedName>
        <fullName evidence="3">Peptidase A2 domain-containing protein</fullName>
    </recommendedName>
</protein>
<evidence type="ECO:0008006" key="3">
    <source>
        <dbReference type="Google" id="ProtNLM"/>
    </source>
</evidence>
<sequence>MKVLGKTFKAVVDSAAQIFVLSTSILPLLQSTIKLDEHSVLRGAEKNSKIDAKYTVEIPIEIGKFKIKMEVFRINNEAIPAVCLVGNEGEEINLYRISVKKKKKTVVPPHGLKVVDIEIDHTPTDDIIIQPKTNLKGLLSPNALISKDETVKAVFRNDTDTFITLKGGHKFGIGMEIYNIVTDHDDLAEDSKVHSDRVSVNVENPYRYKTSKNISDRFSVNSPSCNFETLEKISDRFSVSPPLGDRFSVSPSTKYNVQSFTKENDLCTLKSKTCVRTLQDDGNSVNKVS</sequence>
<organism evidence="1 2">
    <name type="scientific">Mytilus coruscus</name>
    <name type="common">Sea mussel</name>
    <dbReference type="NCBI Taxonomy" id="42192"/>
    <lineage>
        <taxon>Eukaryota</taxon>
        <taxon>Metazoa</taxon>
        <taxon>Spiralia</taxon>
        <taxon>Lophotrochozoa</taxon>
        <taxon>Mollusca</taxon>
        <taxon>Bivalvia</taxon>
        <taxon>Autobranchia</taxon>
        <taxon>Pteriomorphia</taxon>
        <taxon>Mytilida</taxon>
        <taxon>Mytiloidea</taxon>
        <taxon>Mytilidae</taxon>
        <taxon>Mytilinae</taxon>
        <taxon>Mytilus</taxon>
    </lineage>
</organism>
<accession>A0A6J8DGI6</accession>
<gene>
    <name evidence="1" type="ORF">MCOR_40630</name>
</gene>
<evidence type="ECO:0000313" key="1">
    <source>
        <dbReference type="EMBL" id="CAC5407125.1"/>
    </source>
</evidence>
<dbReference type="EMBL" id="CACVKT020007353">
    <property type="protein sequence ID" value="CAC5407125.1"/>
    <property type="molecule type" value="Genomic_DNA"/>
</dbReference>
<proteinExistence type="predicted"/>
<reference evidence="1 2" key="1">
    <citation type="submission" date="2020-06" db="EMBL/GenBank/DDBJ databases">
        <authorList>
            <person name="Li R."/>
            <person name="Bekaert M."/>
        </authorList>
    </citation>
    <scope>NUCLEOTIDE SEQUENCE [LARGE SCALE GENOMIC DNA]</scope>
    <source>
        <strain evidence="2">wild</strain>
    </source>
</reference>
<dbReference type="OrthoDB" id="6100086at2759"/>
<dbReference type="Proteomes" id="UP000507470">
    <property type="component" value="Unassembled WGS sequence"/>
</dbReference>
<name>A0A6J8DGI6_MYTCO</name>
<keyword evidence="2" id="KW-1185">Reference proteome</keyword>
<dbReference type="AlphaFoldDB" id="A0A6J8DGI6"/>
<evidence type="ECO:0000313" key="2">
    <source>
        <dbReference type="Proteomes" id="UP000507470"/>
    </source>
</evidence>